<evidence type="ECO:0000313" key="3">
    <source>
        <dbReference type="Proteomes" id="UP000606194"/>
    </source>
</evidence>
<evidence type="ECO:0000256" key="1">
    <source>
        <dbReference type="SAM" id="MobiDB-lite"/>
    </source>
</evidence>
<feature type="compositionally biased region" description="Gly residues" evidence="1">
    <location>
        <begin position="108"/>
        <end position="118"/>
    </location>
</feature>
<accession>A0A918FUQ9</accession>
<evidence type="ECO:0000313" key="2">
    <source>
        <dbReference type="EMBL" id="GGR86101.1"/>
    </source>
</evidence>
<reference evidence="2" key="2">
    <citation type="submission" date="2020-09" db="EMBL/GenBank/DDBJ databases">
        <authorList>
            <person name="Sun Q."/>
            <person name="Ohkuma M."/>
        </authorList>
    </citation>
    <scope>NUCLEOTIDE SEQUENCE</scope>
    <source>
        <strain evidence="2">JCM 4386</strain>
    </source>
</reference>
<organism evidence="2 3">
    <name type="scientific">Streptomyces humidus</name>
    <dbReference type="NCBI Taxonomy" id="52259"/>
    <lineage>
        <taxon>Bacteria</taxon>
        <taxon>Bacillati</taxon>
        <taxon>Actinomycetota</taxon>
        <taxon>Actinomycetes</taxon>
        <taxon>Kitasatosporales</taxon>
        <taxon>Streptomycetaceae</taxon>
        <taxon>Streptomyces</taxon>
    </lineage>
</organism>
<keyword evidence="3" id="KW-1185">Reference proteome</keyword>
<reference evidence="2" key="1">
    <citation type="journal article" date="2014" name="Int. J. Syst. Evol. Microbiol.">
        <title>Complete genome sequence of Corynebacterium casei LMG S-19264T (=DSM 44701T), isolated from a smear-ripened cheese.</title>
        <authorList>
            <consortium name="US DOE Joint Genome Institute (JGI-PGF)"/>
            <person name="Walter F."/>
            <person name="Albersmeier A."/>
            <person name="Kalinowski J."/>
            <person name="Ruckert C."/>
        </authorList>
    </citation>
    <scope>NUCLEOTIDE SEQUENCE</scope>
    <source>
        <strain evidence="2">JCM 4386</strain>
    </source>
</reference>
<comment type="caution">
    <text evidence="2">The sequence shown here is derived from an EMBL/GenBank/DDBJ whole genome shotgun (WGS) entry which is preliminary data.</text>
</comment>
<name>A0A918FUQ9_9ACTN</name>
<dbReference type="Proteomes" id="UP000606194">
    <property type="component" value="Unassembled WGS sequence"/>
</dbReference>
<feature type="region of interest" description="Disordered" evidence="1">
    <location>
        <begin position="97"/>
        <end position="118"/>
    </location>
</feature>
<gene>
    <name evidence="2" type="ORF">GCM10010269_26590</name>
</gene>
<proteinExistence type="predicted"/>
<dbReference type="EMBL" id="BMTL01000009">
    <property type="protein sequence ID" value="GGR86101.1"/>
    <property type="molecule type" value="Genomic_DNA"/>
</dbReference>
<sequence length="118" mass="12159">MSDTGGSYSANADEVRRAAELINKIAAMSGSIVGDFADGARATSGWEGDDSYGRSLRKNLDKERTSTTDTGKAVAGAIGAVSHGSLENARNILRTQGENLDAIHQSRGTGGTGTGRKS</sequence>
<protein>
    <submittedName>
        <fullName evidence="2">Uncharacterized protein</fullName>
    </submittedName>
</protein>
<dbReference type="AlphaFoldDB" id="A0A918FUQ9"/>
<dbReference type="RefSeq" id="WP_190149423.1">
    <property type="nucleotide sequence ID" value="NZ_BMTL01000009.1"/>
</dbReference>